<reference evidence="1" key="1">
    <citation type="submission" date="2021-10" db="EMBL/GenBank/DDBJ databases">
        <title>Melipona bicolor Genome sequencing and assembly.</title>
        <authorList>
            <person name="Araujo N.S."/>
            <person name="Arias M.C."/>
        </authorList>
    </citation>
    <scope>NUCLEOTIDE SEQUENCE</scope>
    <source>
        <strain evidence="1">USP_2M_L1-L4_2017</strain>
        <tissue evidence="1">Whole body</tissue>
    </source>
</reference>
<proteinExistence type="predicted"/>
<protein>
    <submittedName>
        <fullName evidence="1">Uncharacterized protein</fullName>
    </submittedName>
</protein>
<evidence type="ECO:0000313" key="2">
    <source>
        <dbReference type="Proteomes" id="UP001177670"/>
    </source>
</evidence>
<dbReference type="EMBL" id="JAHYIQ010000003">
    <property type="protein sequence ID" value="KAK1134234.1"/>
    <property type="molecule type" value="Genomic_DNA"/>
</dbReference>
<comment type="caution">
    <text evidence="1">The sequence shown here is derived from an EMBL/GenBank/DDBJ whole genome shotgun (WGS) entry which is preliminary data.</text>
</comment>
<organism evidence="1 2">
    <name type="scientific">Melipona bicolor</name>
    <dbReference type="NCBI Taxonomy" id="60889"/>
    <lineage>
        <taxon>Eukaryota</taxon>
        <taxon>Metazoa</taxon>
        <taxon>Ecdysozoa</taxon>
        <taxon>Arthropoda</taxon>
        <taxon>Hexapoda</taxon>
        <taxon>Insecta</taxon>
        <taxon>Pterygota</taxon>
        <taxon>Neoptera</taxon>
        <taxon>Endopterygota</taxon>
        <taxon>Hymenoptera</taxon>
        <taxon>Apocrita</taxon>
        <taxon>Aculeata</taxon>
        <taxon>Apoidea</taxon>
        <taxon>Anthophila</taxon>
        <taxon>Apidae</taxon>
        <taxon>Melipona</taxon>
    </lineage>
</organism>
<gene>
    <name evidence="1" type="ORF">K0M31_012016</name>
</gene>
<evidence type="ECO:0000313" key="1">
    <source>
        <dbReference type="EMBL" id="KAK1134234.1"/>
    </source>
</evidence>
<accession>A0AA40GAM7</accession>
<dbReference type="Proteomes" id="UP001177670">
    <property type="component" value="Unassembled WGS sequence"/>
</dbReference>
<dbReference type="AlphaFoldDB" id="A0AA40GAM7"/>
<name>A0AA40GAM7_9HYME</name>
<sequence>MLPAAEVVDFSSVKRLRASVSADDVSDSTLPSNCREEATKPDPRRIVKIAGICRIDEFIDGDGADESMKGPVKDGMRSCRKKDFVTDQPIELSRKLAQCTEE</sequence>
<keyword evidence="2" id="KW-1185">Reference proteome</keyword>